<reference evidence="2" key="1">
    <citation type="journal article" date="2020" name="Mol. Plant Microbe">
        <title>Rhizobial microsymbionts of the narrowly endemic Oxytropis species growing in Kamchatka are characterized by significant genetic diversity and possess a set of genes that are associated with T3SS and T6SS secretion systems and can affect the development of symbiosis.</title>
        <authorList>
            <person name="Safronova V."/>
            <person name="Guro P."/>
            <person name="Sazanova A."/>
            <person name="Kuznetsova I."/>
            <person name="Belimov A."/>
            <person name="Yakubov V."/>
            <person name="Chirak E."/>
            <person name="Afonin A."/>
            <person name="Gogolev Y."/>
            <person name="Andronov E."/>
            <person name="Tikhonovich I."/>
        </authorList>
    </citation>
    <scope>NUCLEOTIDE SEQUENCE [LARGE SCALE GENOMIC DNA]</scope>
    <source>
        <strain evidence="2">581</strain>
    </source>
</reference>
<protein>
    <recommendedName>
        <fullName evidence="3">DUF2188 domain-containing protein</fullName>
    </recommendedName>
</protein>
<dbReference type="KEGG" id="trb:HB776_16785"/>
<dbReference type="RefSeq" id="WP_184519816.1">
    <property type="nucleotide sequence ID" value="NZ_CP050292.1"/>
</dbReference>
<dbReference type="AlphaFoldDB" id="A0A7G6U907"/>
<organism evidence="1 2">
    <name type="scientific">Tardiphaga robiniae</name>
    <dbReference type="NCBI Taxonomy" id="943830"/>
    <lineage>
        <taxon>Bacteria</taxon>
        <taxon>Pseudomonadati</taxon>
        <taxon>Pseudomonadota</taxon>
        <taxon>Alphaproteobacteria</taxon>
        <taxon>Hyphomicrobiales</taxon>
        <taxon>Nitrobacteraceae</taxon>
        <taxon>Tardiphaga</taxon>
    </lineage>
</organism>
<dbReference type="EMBL" id="CP050292">
    <property type="protein sequence ID" value="QND75489.1"/>
    <property type="molecule type" value="Genomic_DNA"/>
</dbReference>
<evidence type="ECO:0008006" key="3">
    <source>
        <dbReference type="Google" id="ProtNLM"/>
    </source>
</evidence>
<accession>A0A7G6U907</accession>
<gene>
    <name evidence="1" type="ORF">HB776_16785</name>
</gene>
<evidence type="ECO:0000313" key="1">
    <source>
        <dbReference type="EMBL" id="QND75489.1"/>
    </source>
</evidence>
<dbReference type="Proteomes" id="UP000515291">
    <property type="component" value="Chromosome"/>
</dbReference>
<proteinExistence type="predicted"/>
<evidence type="ECO:0000313" key="2">
    <source>
        <dbReference type="Proteomes" id="UP000515291"/>
    </source>
</evidence>
<name>A0A7G6U907_9BRAD</name>
<sequence length="71" mass="7185">MGLATYAVIESNDGWGVLHDGDVEGKFLTKESAFEAAVAAASLAIRQGHEVHVSAPSSEAGNETALGGATN</sequence>